<dbReference type="EMBL" id="ASSY01000009">
    <property type="protein sequence ID" value="EOS50372.1"/>
    <property type="molecule type" value="Genomic_DNA"/>
</dbReference>
<sequence length="103" mass="11858">MKETYGEMEIDEARLAAADPDGLYLFMLEQYPYMMTPDNVAAFTGTTGQEIRKLLNKGEMQGCRIGIRWLIPKLGLLNYLYKDRREKKGDTYAATEMRQAIQP</sequence>
<comment type="caution">
    <text evidence="1">The sequence shown here is derived from an EMBL/GenBank/DDBJ whole genome shotgun (WGS) entry which is preliminary data.</text>
</comment>
<protein>
    <submittedName>
        <fullName evidence="1">Excisionase family DNA binding domain-containing protein</fullName>
    </submittedName>
</protein>
<dbReference type="RefSeq" id="WP_016310184.1">
    <property type="nucleotide sequence ID" value="NZ_KE159646.1"/>
</dbReference>
<gene>
    <name evidence="1" type="ORF">C811_02004</name>
</gene>
<organism evidence="1 2">
    <name type="scientific">Adlercreutzia caecimuris B7</name>
    <dbReference type="NCBI Taxonomy" id="1235794"/>
    <lineage>
        <taxon>Bacteria</taxon>
        <taxon>Bacillati</taxon>
        <taxon>Actinomycetota</taxon>
        <taxon>Coriobacteriia</taxon>
        <taxon>Eggerthellales</taxon>
        <taxon>Eggerthellaceae</taxon>
        <taxon>Adlercreutzia</taxon>
    </lineage>
</organism>
<dbReference type="AlphaFoldDB" id="R9L3Q4"/>
<dbReference type="Proteomes" id="UP000014204">
    <property type="component" value="Unassembled WGS sequence"/>
</dbReference>
<proteinExistence type="predicted"/>
<evidence type="ECO:0000313" key="2">
    <source>
        <dbReference type="Proteomes" id="UP000014204"/>
    </source>
</evidence>
<dbReference type="GeneID" id="82191398"/>
<evidence type="ECO:0000313" key="1">
    <source>
        <dbReference type="EMBL" id="EOS50372.1"/>
    </source>
</evidence>
<dbReference type="eggNOG" id="ENOG5031UWS">
    <property type="taxonomic scope" value="Bacteria"/>
</dbReference>
<dbReference type="PATRIC" id="fig|1235794.3.peg.1975"/>
<accession>R9L3Q4</accession>
<dbReference type="OrthoDB" id="3196704at2"/>
<dbReference type="HOGENOM" id="CLU_2315841_0_0_11"/>
<keyword evidence="2" id="KW-1185">Reference proteome</keyword>
<reference evidence="1 2" key="1">
    <citation type="submission" date="2013-04" db="EMBL/GenBank/DDBJ databases">
        <title>The Genome Sequence of Enterorhabdus caecimuris B7.</title>
        <authorList>
            <consortium name="The Broad Institute Genomics Platform"/>
            <consortium name="The Broad Institute Genome Sequencing Center for Infectious Disease"/>
            <person name="Earl A."/>
            <person name="Xavier R."/>
            <person name="Elson C."/>
            <person name="Duck W."/>
            <person name="Walker B."/>
            <person name="Young S."/>
            <person name="Zeng Q."/>
            <person name="Gargeya S."/>
            <person name="Fitzgerald M."/>
            <person name="Haas B."/>
            <person name="Abouelleil A."/>
            <person name="Allen A.W."/>
            <person name="Alvarado L."/>
            <person name="Arachchi H.M."/>
            <person name="Berlin A.M."/>
            <person name="Chapman S.B."/>
            <person name="Gainer-Dewar J."/>
            <person name="Goldberg J."/>
            <person name="Griggs A."/>
            <person name="Gujja S."/>
            <person name="Hansen M."/>
            <person name="Howarth C."/>
            <person name="Imamovic A."/>
            <person name="Ireland A."/>
            <person name="Larimer J."/>
            <person name="McCowan C."/>
            <person name="Murphy C."/>
            <person name="Pearson M."/>
            <person name="Poon T.W."/>
            <person name="Priest M."/>
            <person name="Roberts A."/>
            <person name="Saif S."/>
            <person name="Shea T."/>
            <person name="Sisk P."/>
            <person name="Sykes S."/>
            <person name="Wortman J."/>
            <person name="Nusbaum C."/>
            <person name="Birren B."/>
        </authorList>
    </citation>
    <scope>NUCLEOTIDE SEQUENCE [LARGE SCALE GENOMIC DNA]</scope>
    <source>
        <strain evidence="1 2">B7</strain>
    </source>
</reference>
<name>R9L3Q4_9ACTN</name>